<evidence type="ECO:0000256" key="1">
    <source>
        <dbReference type="ARBA" id="ARBA00022801"/>
    </source>
</evidence>
<dbReference type="InterPro" id="IPR006683">
    <property type="entry name" value="Thioestr_dom"/>
</dbReference>
<comment type="caution">
    <text evidence="3">The sequence shown here is derived from an EMBL/GenBank/DDBJ whole genome shotgun (WGS) entry which is preliminary data.</text>
</comment>
<proteinExistence type="predicted"/>
<dbReference type="InterPro" id="IPR003736">
    <property type="entry name" value="PAAI_dom"/>
</dbReference>
<accession>A0ABW4MBN9</accession>
<dbReference type="Gene3D" id="3.10.129.10">
    <property type="entry name" value="Hotdog Thioesterase"/>
    <property type="match status" value="1"/>
</dbReference>
<dbReference type="Proteomes" id="UP001597215">
    <property type="component" value="Unassembled WGS sequence"/>
</dbReference>
<dbReference type="EC" id="3.1.2.-" evidence="3"/>
<protein>
    <submittedName>
        <fullName evidence="3">PaaI family thioesterase</fullName>
        <ecNumber evidence="3">3.1.2.-</ecNumber>
    </submittedName>
</protein>
<dbReference type="NCBIfam" id="TIGR00369">
    <property type="entry name" value="unchar_dom_1"/>
    <property type="match status" value="1"/>
</dbReference>
<dbReference type="EMBL" id="JBHUEL010000003">
    <property type="protein sequence ID" value="MFD1766116.1"/>
    <property type="molecule type" value="Genomic_DNA"/>
</dbReference>
<sequence length="151" mass="15525">MTMATTQVEGTPADGLARVRALLAAGGKPPIGETLGFALVEVELGRVVFEGTPGRHVYNPLGIVHGGYAATLLDSACGIATASRLAAGESFTTLEIKVAYHRAMTEHTGPVRAEGIVKSMGRRVAYADAKLTDSSGKLLASATSTLLVMAA</sequence>
<name>A0ABW4MBN9_9SPHN</name>
<dbReference type="RefSeq" id="WP_381511791.1">
    <property type="nucleotide sequence ID" value="NZ_JBHUEL010000003.1"/>
</dbReference>
<dbReference type="GO" id="GO:0016787">
    <property type="term" value="F:hydrolase activity"/>
    <property type="evidence" value="ECO:0007669"/>
    <property type="project" value="UniProtKB-KW"/>
</dbReference>
<dbReference type="CDD" id="cd03443">
    <property type="entry name" value="PaaI_thioesterase"/>
    <property type="match status" value="1"/>
</dbReference>
<dbReference type="Pfam" id="PF03061">
    <property type="entry name" value="4HBT"/>
    <property type="match status" value="1"/>
</dbReference>
<dbReference type="InterPro" id="IPR029069">
    <property type="entry name" value="HotDog_dom_sf"/>
</dbReference>
<dbReference type="SUPFAM" id="SSF54637">
    <property type="entry name" value="Thioesterase/thiol ester dehydrase-isomerase"/>
    <property type="match status" value="1"/>
</dbReference>
<evidence type="ECO:0000259" key="2">
    <source>
        <dbReference type="Pfam" id="PF03061"/>
    </source>
</evidence>
<feature type="domain" description="Thioesterase" evidence="2">
    <location>
        <begin position="62"/>
        <end position="139"/>
    </location>
</feature>
<dbReference type="PANTHER" id="PTHR43240:SF1">
    <property type="entry name" value="BLR5584 PROTEIN"/>
    <property type="match status" value="1"/>
</dbReference>
<keyword evidence="4" id="KW-1185">Reference proteome</keyword>
<reference evidence="4" key="1">
    <citation type="journal article" date="2019" name="Int. J. Syst. Evol. Microbiol.">
        <title>The Global Catalogue of Microorganisms (GCM) 10K type strain sequencing project: providing services to taxonomists for standard genome sequencing and annotation.</title>
        <authorList>
            <consortium name="The Broad Institute Genomics Platform"/>
            <consortium name="The Broad Institute Genome Sequencing Center for Infectious Disease"/>
            <person name="Wu L."/>
            <person name="Ma J."/>
        </authorList>
    </citation>
    <scope>NUCLEOTIDE SEQUENCE [LARGE SCALE GENOMIC DNA]</scope>
    <source>
        <strain evidence="4">CGMCC 1.12449</strain>
    </source>
</reference>
<gene>
    <name evidence="3" type="ORF">ACFSAG_04570</name>
</gene>
<evidence type="ECO:0000313" key="3">
    <source>
        <dbReference type="EMBL" id="MFD1766116.1"/>
    </source>
</evidence>
<keyword evidence="1 3" id="KW-0378">Hydrolase</keyword>
<dbReference type="PANTHER" id="PTHR43240">
    <property type="entry name" value="1,4-DIHYDROXY-2-NAPHTHOYL-COA THIOESTERASE 1"/>
    <property type="match status" value="1"/>
</dbReference>
<organism evidence="3 4">
    <name type="scientific">Sphingorhabdus buctiana</name>
    <dbReference type="NCBI Taxonomy" id="1508805"/>
    <lineage>
        <taxon>Bacteria</taxon>
        <taxon>Pseudomonadati</taxon>
        <taxon>Pseudomonadota</taxon>
        <taxon>Alphaproteobacteria</taxon>
        <taxon>Sphingomonadales</taxon>
        <taxon>Sphingomonadaceae</taxon>
        <taxon>Sphingorhabdus</taxon>
    </lineage>
</organism>
<evidence type="ECO:0000313" key="4">
    <source>
        <dbReference type="Proteomes" id="UP001597215"/>
    </source>
</evidence>